<dbReference type="UniPathway" id="UPA00143"/>
<evidence type="ECO:0000256" key="6">
    <source>
        <dbReference type="PROSITE-ProRule" id="PRU00259"/>
    </source>
</evidence>
<dbReference type="PROSITE" id="PS51698">
    <property type="entry name" value="U_BOX"/>
    <property type="match status" value="1"/>
</dbReference>
<keyword evidence="4" id="KW-0808">Transferase</keyword>
<evidence type="ECO:0000256" key="1">
    <source>
        <dbReference type="ARBA" id="ARBA00000900"/>
    </source>
</evidence>
<proteinExistence type="predicted"/>
<name>A0A834TQP5_9FABA</name>
<dbReference type="Gene3D" id="3.30.40.10">
    <property type="entry name" value="Zinc/RING finger domain, C3HC4 (zinc finger)"/>
    <property type="match status" value="1"/>
</dbReference>
<dbReference type="GO" id="GO:0007166">
    <property type="term" value="P:cell surface receptor signaling pathway"/>
    <property type="evidence" value="ECO:0007669"/>
    <property type="project" value="InterPro"/>
</dbReference>
<comment type="caution">
    <text evidence="9">The sequence shown here is derived from an EMBL/GenBank/DDBJ whole genome shotgun (WGS) entry which is preliminary data.</text>
</comment>
<feature type="coiled-coil region" evidence="7">
    <location>
        <begin position="200"/>
        <end position="227"/>
    </location>
</feature>
<dbReference type="InterPro" id="IPR016024">
    <property type="entry name" value="ARM-type_fold"/>
</dbReference>
<evidence type="ECO:0000256" key="7">
    <source>
        <dbReference type="SAM" id="Coils"/>
    </source>
</evidence>
<dbReference type="InterPro" id="IPR000225">
    <property type="entry name" value="Armadillo"/>
</dbReference>
<evidence type="ECO:0000256" key="5">
    <source>
        <dbReference type="ARBA" id="ARBA00022737"/>
    </source>
</evidence>
<dbReference type="CDD" id="cd21037">
    <property type="entry name" value="MLKL_NTD"/>
    <property type="match status" value="1"/>
</dbReference>
<keyword evidence="7" id="KW-0175">Coiled coil</keyword>
<comment type="pathway">
    <text evidence="2">Protein modification; protein ubiquitination.</text>
</comment>
<dbReference type="SMART" id="SM00185">
    <property type="entry name" value="ARM"/>
    <property type="match status" value="6"/>
</dbReference>
<dbReference type="AlphaFoldDB" id="A0A834TQP5"/>
<accession>A0A834TQP5</accession>
<dbReference type="SUPFAM" id="SSF48371">
    <property type="entry name" value="ARM repeat"/>
    <property type="match status" value="1"/>
</dbReference>
<protein>
    <recommendedName>
        <fullName evidence="3">RING-type E3 ubiquitin transferase</fullName>
        <ecNumber evidence="3">2.3.2.27</ecNumber>
    </recommendedName>
</protein>
<dbReference type="InterPro" id="IPR036537">
    <property type="entry name" value="Adaptor_Cbl_N_dom_sf"/>
</dbReference>
<dbReference type="Pfam" id="PF00514">
    <property type="entry name" value="Arm"/>
    <property type="match status" value="1"/>
</dbReference>
<dbReference type="InterPro" id="IPR013083">
    <property type="entry name" value="Znf_RING/FYVE/PHD"/>
</dbReference>
<dbReference type="Proteomes" id="UP000634136">
    <property type="component" value="Unassembled WGS sequence"/>
</dbReference>
<dbReference type="PANTHER" id="PTHR45958:SF5">
    <property type="entry name" value="RING-TYPE E3 UBIQUITIN TRANSFERASE"/>
    <property type="match status" value="1"/>
</dbReference>
<gene>
    <name evidence="9" type="ORF">G2W53_017381</name>
</gene>
<dbReference type="EMBL" id="JAAIUW010000006">
    <property type="protein sequence ID" value="KAF7826217.1"/>
    <property type="molecule type" value="Genomic_DNA"/>
</dbReference>
<evidence type="ECO:0000256" key="2">
    <source>
        <dbReference type="ARBA" id="ARBA00004906"/>
    </source>
</evidence>
<feature type="domain" description="U-box" evidence="8">
    <location>
        <begin position="265"/>
        <end position="339"/>
    </location>
</feature>
<dbReference type="GO" id="GO:0061630">
    <property type="term" value="F:ubiquitin protein ligase activity"/>
    <property type="evidence" value="ECO:0007669"/>
    <property type="project" value="UniProtKB-EC"/>
</dbReference>
<evidence type="ECO:0000259" key="8">
    <source>
        <dbReference type="PROSITE" id="PS51698"/>
    </source>
</evidence>
<dbReference type="PANTHER" id="PTHR45958">
    <property type="entry name" value="RING-TYPE E3 UBIQUITIN TRANSFERASE"/>
    <property type="match status" value="1"/>
</dbReference>
<dbReference type="PROSITE" id="PS50176">
    <property type="entry name" value="ARM_REPEAT"/>
    <property type="match status" value="1"/>
</dbReference>
<keyword evidence="10" id="KW-1185">Reference proteome</keyword>
<dbReference type="EC" id="2.3.2.27" evidence="3"/>
<dbReference type="InterPro" id="IPR052608">
    <property type="entry name" value="U-box_domain_protein"/>
</dbReference>
<dbReference type="GO" id="GO:0016567">
    <property type="term" value="P:protein ubiquitination"/>
    <property type="evidence" value="ECO:0007669"/>
    <property type="project" value="UniProtKB-UniPathway"/>
</dbReference>
<dbReference type="Pfam" id="PF04564">
    <property type="entry name" value="U-box"/>
    <property type="match status" value="1"/>
</dbReference>
<dbReference type="SUPFAM" id="SSF57850">
    <property type="entry name" value="RING/U-box"/>
    <property type="match status" value="1"/>
</dbReference>
<evidence type="ECO:0000313" key="10">
    <source>
        <dbReference type="Proteomes" id="UP000634136"/>
    </source>
</evidence>
<dbReference type="InterPro" id="IPR011989">
    <property type="entry name" value="ARM-like"/>
</dbReference>
<organism evidence="9 10">
    <name type="scientific">Senna tora</name>
    <dbReference type="NCBI Taxonomy" id="362788"/>
    <lineage>
        <taxon>Eukaryota</taxon>
        <taxon>Viridiplantae</taxon>
        <taxon>Streptophyta</taxon>
        <taxon>Embryophyta</taxon>
        <taxon>Tracheophyta</taxon>
        <taxon>Spermatophyta</taxon>
        <taxon>Magnoliopsida</taxon>
        <taxon>eudicotyledons</taxon>
        <taxon>Gunneridae</taxon>
        <taxon>Pentapetalae</taxon>
        <taxon>rosids</taxon>
        <taxon>fabids</taxon>
        <taxon>Fabales</taxon>
        <taxon>Fabaceae</taxon>
        <taxon>Caesalpinioideae</taxon>
        <taxon>Cassia clade</taxon>
        <taxon>Senna</taxon>
    </lineage>
</organism>
<dbReference type="CDD" id="cd16664">
    <property type="entry name" value="RING-Ubox_PUB"/>
    <property type="match status" value="1"/>
</dbReference>
<evidence type="ECO:0000313" key="9">
    <source>
        <dbReference type="EMBL" id="KAF7826217.1"/>
    </source>
</evidence>
<comment type="catalytic activity">
    <reaction evidence="1">
        <text>S-ubiquitinyl-[E2 ubiquitin-conjugating enzyme]-L-cysteine + [acceptor protein]-L-lysine = [E2 ubiquitin-conjugating enzyme]-L-cysteine + N(6)-ubiquitinyl-[acceptor protein]-L-lysine.</text>
        <dbReference type="EC" id="2.3.2.27"/>
    </reaction>
</comment>
<dbReference type="InterPro" id="IPR003613">
    <property type="entry name" value="Ubox_domain"/>
</dbReference>
<evidence type="ECO:0000256" key="4">
    <source>
        <dbReference type="ARBA" id="ARBA00022679"/>
    </source>
</evidence>
<dbReference type="InterPro" id="IPR059179">
    <property type="entry name" value="MLKL-like_MCAfunc"/>
</dbReference>
<reference evidence="9" key="1">
    <citation type="submission" date="2020-09" db="EMBL/GenBank/DDBJ databases">
        <title>Genome-Enabled Discovery of Anthraquinone Biosynthesis in Senna tora.</title>
        <authorList>
            <person name="Kang S.-H."/>
            <person name="Pandey R.P."/>
            <person name="Lee C.-M."/>
            <person name="Sim J.-S."/>
            <person name="Jeong J.-T."/>
            <person name="Choi B.-S."/>
            <person name="Jung M."/>
            <person name="Ginzburg D."/>
            <person name="Zhao K."/>
            <person name="Won S.Y."/>
            <person name="Oh T.-J."/>
            <person name="Yu Y."/>
            <person name="Kim N.-H."/>
            <person name="Lee O.R."/>
            <person name="Lee T.-H."/>
            <person name="Bashyal P."/>
            <person name="Kim T.-S."/>
            <person name="Lee W.-H."/>
            <person name="Kawkins C."/>
            <person name="Kim C.-K."/>
            <person name="Kim J.S."/>
            <person name="Ahn B.O."/>
            <person name="Rhee S.Y."/>
            <person name="Sohng J.K."/>
        </authorList>
    </citation>
    <scope>NUCLEOTIDE SEQUENCE</scope>
    <source>
        <tissue evidence="9">Leaf</tissue>
    </source>
</reference>
<keyword evidence="5" id="KW-0677">Repeat</keyword>
<dbReference type="Gene3D" id="1.20.930.20">
    <property type="entry name" value="Adaptor protein Cbl, N-terminal domain"/>
    <property type="match status" value="1"/>
</dbReference>
<dbReference type="OrthoDB" id="7537227at2759"/>
<dbReference type="SMART" id="SM00504">
    <property type="entry name" value="Ubox"/>
    <property type="match status" value="1"/>
</dbReference>
<sequence length="1013" mass="112849">MCHKMMVVDVLSGASSGASSEFISQLIDAIFEIVNAASDVLVKKEAFKELAGYLERIVPILKELRNKKFSNIETFNHIVDILNREISYANKLVQECSKRNKVYLLLNCRSIVKRLKNSTSEISRALGLIPLATSELSSGVVEEIENLCDNMQKAEFKAAISEEEILEKIEFGIQEKNGDRSYANNLLMLIADAVGITNEKSTMKKELEEFKMEIENARLRKDLAEAIQMDQIIALLERADAASSPKEKELKYFAKRKSLGTQPLEPLKSFYCPITRDVMLDPVETSSGQTFERSAIEKWFAEGNNLCPLTMTPLDTSVLRPNKTLKQSIEEWKDRNTMITIASMKEKIQSLEDDEVLNCLGILQDLCNQKDQHKEWMVLENYIPILIKVLGSKNRDVKNYALTILCTLAKDSDNAKERIANVDNAIESIVRSLGRRVGERKLAVALLLELSKYDRLLEYIGKAQGCILLLVTMSSGDDNQAARDATELLENLSYSDQYVLQMAKANYFKHLLQRLSTGPDDVKMIMATTLAEMELTDHNKESLFQGGVLDPLLHLVSYGDTQVKTTAIKALRNLSSLKKNGLEMIRQGAVRPLLDLLFRHSLPPSSLREHVAAITLQLAESTIAQDTQTPVSLFESDDDVFSLFSLIRFTVLDVQRNIIQTFYALSQSPSASYIKTKLIACSAVQVLIQMCENENINLSLRASAVKLLSCLVESCDEASILENINQKSIENLLRILRSSSDEEEVASAMGILCHLPEIQEITQWLLDGSVLPLIYKYIQEGKDRDLLKKNLVENSVGALCRFTVPTNTEWQKSAAETGIITVLVQLLECGTTLTKQRAALCLTRFSKSSLRLSKPISKRKGLWCFSAPEEIGCLVHGGICAVKSSFCLVEADAVGPLARTLGEPDPGVCEASLDALLTLIEGERLQSGCKVLEPAKAIPAMIRFLGSPSPGLQEKSLQALERIFRLMEFKQKYGASAQIPLVDLTQRGNGSVRSMAARILAHLNVLHDQSSYF</sequence>
<evidence type="ECO:0000256" key="3">
    <source>
        <dbReference type="ARBA" id="ARBA00012483"/>
    </source>
</evidence>
<dbReference type="Gene3D" id="1.25.10.10">
    <property type="entry name" value="Leucine-rich Repeat Variant"/>
    <property type="match status" value="3"/>
</dbReference>
<dbReference type="InterPro" id="IPR045210">
    <property type="entry name" value="RING-Ubox_PUB"/>
</dbReference>
<feature type="repeat" description="ARM" evidence="6">
    <location>
        <begin position="547"/>
        <end position="589"/>
    </location>
</feature>